<dbReference type="EC" id="3.6.4.13" evidence="1"/>
<dbReference type="InterPro" id="IPR014001">
    <property type="entry name" value="Helicase_ATP-bd"/>
</dbReference>
<dbReference type="Proteomes" id="UP000301737">
    <property type="component" value="Unassembled WGS sequence"/>
</dbReference>
<comment type="similarity">
    <text evidence="7">Belongs to the DEAD box helicase family. DDX46/PRP5 subfamily.</text>
</comment>
<feature type="compositionally biased region" description="Basic and acidic residues" evidence="9">
    <location>
        <begin position="674"/>
        <end position="689"/>
    </location>
</feature>
<comment type="caution">
    <text evidence="12">The sequence shown here is derived from an EMBL/GenBank/DDBJ whole genome shotgun (WGS) entry which is preliminary data.</text>
</comment>
<dbReference type="GO" id="GO:0005524">
    <property type="term" value="F:ATP binding"/>
    <property type="evidence" value="ECO:0007669"/>
    <property type="project" value="UniProtKB-KW"/>
</dbReference>
<evidence type="ECO:0000256" key="2">
    <source>
        <dbReference type="ARBA" id="ARBA00022741"/>
    </source>
</evidence>
<keyword evidence="2" id="KW-0547">Nucleotide-binding</keyword>
<dbReference type="Pfam" id="PF00271">
    <property type="entry name" value="Helicase_C"/>
    <property type="match status" value="1"/>
</dbReference>
<proteinExistence type="inferred from homology"/>
<keyword evidence="3" id="KW-0378">Hydrolase</keyword>
<dbReference type="InterPro" id="IPR001650">
    <property type="entry name" value="Helicase_C-like"/>
</dbReference>
<evidence type="ECO:0000259" key="10">
    <source>
        <dbReference type="PROSITE" id="PS51192"/>
    </source>
</evidence>
<evidence type="ECO:0000256" key="9">
    <source>
        <dbReference type="SAM" id="MobiDB-lite"/>
    </source>
</evidence>
<dbReference type="SMART" id="SM00490">
    <property type="entry name" value="HELICc"/>
    <property type="match status" value="1"/>
</dbReference>
<keyword evidence="6" id="KW-0508">mRNA splicing</keyword>
<feature type="region of interest" description="Disordered" evidence="9">
    <location>
        <begin position="151"/>
        <end position="171"/>
    </location>
</feature>
<dbReference type="Pfam" id="PF00270">
    <property type="entry name" value="DEAD"/>
    <property type="match status" value="1"/>
</dbReference>
<keyword evidence="4 12" id="KW-0347">Helicase</keyword>
<feature type="compositionally biased region" description="Polar residues" evidence="9">
    <location>
        <begin position="693"/>
        <end position="703"/>
    </location>
</feature>
<reference evidence="12 13" key="1">
    <citation type="submission" date="2019-01" db="EMBL/GenBank/DDBJ databases">
        <title>Draft Genome Sequencing of Zygosaccharomyces mellis Ca-7.</title>
        <authorList>
            <person name="Shiwa Y."/>
            <person name="Kanesaki Y."/>
            <person name="Ishige T."/>
            <person name="Mura K."/>
            <person name="Hori T."/>
            <person name="Tamura T."/>
        </authorList>
    </citation>
    <scope>NUCLEOTIDE SEQUENCE [LARGE SCALE GENOMIC DNA]</scope>
    <source>
        <strain evidence="12 13">Ca-7</strain>
    </source>
</reference>
<keyword evidence="6" id="KW-0507">mRNA processing</keyword>
<dbReference type="OrthoDB" id="196131at2759"/>
<dbReference type="Gene3D" id="3.40.50.300">
    <property type="entry name" value="P-loop containing nucleotide triphosphate hydrolases"/>
    <property type="match status" value="2"/>
</dbReference>
<dbReference type="GO" id="GO:0016787">
    <property type="term" value="F:hydrolase activity"/>
    <property type="evidence" value="ECO:0007669"/>
    <property type="project" value="UniProtKB-KW"/>
</dbReference>
<accession>A0A4C2E7Z8</accession>
<dbReference type="PANTHER" id="PTHR47958">
    <property type="entry name" value="ATP-DEPENDENT RNA HELICASE DBP3"/>
    <property type="match status" value="1"/>
</dbReference>
<name>A0A4C2E7Z8_9SACH</name>
<feature type="compositionally biased region" description="Polar residues" evidence="9">
    <location>
        <begin position="41"/>
        <end position="56"/>
    </location>
</feature>
<keyword evidence="5" id="KW-0067">ATP-binding</keyword>
<dbReference type="EMBL" id="BIMX01000005">
    <property type="protein sequence ID" value="GCE98472.1"/>
    <property type="molecule type" value="Genomic_DNA"/>
</dbReference>
<dbReference type="GO" id="GO:0008380">
    <property type="term" value="P:RNA splicing"/>
    <property type="evidence" value="ECO:0007669"/>
    <property type="project" value="UniProtKB-KW"/>
</dbReference>
<dbReference type="InterPro" id="IPR000629">
    <property type="entry name" value="RNA-helicase_DEAD-box_CS"/>
</dbReference>
<organism evidence="12 13">
    <name type="scientific">Zygosaccharomyces mellis</name>
    <dbReference type="NCBI Taxonomy" id="42258"/>
    <lineage>
        <taxon>Eukaryota</taxon>
        <taxon>Fungi</taxon>
        <taxon>Dikarya</taxon>
        <taxon>Ascomycota</taxon>
        <taxon>Saccharomycotina</taxon>
        <taxon>Saccharomycetes</taxon>
        <taxon>Saccharomycetales</taxon>
        <taxon>Saccharomycetaceae</taxon>
        <taxon>Zygosaccharomyces</taxon>
    </lineage>
</organism>
<evidence type="ECO:0000313" key="12">
    <source>
        <dbReference type="EMBL" id="GCE98472.1"/>
    </source>
</evidence>
<dbReference type="Pfam" id="PF23469">
    <property type="entry name" value="KH_12"/>
    <property type="match status" value="1"/>
</dbReference>
<feature type="region of interest" description="Disordered" evidence="9">
    <location>
        <begin position="1"/>
        <end position="101"/>
    </location>
</feature>
<feature type="domain" description="Helicase C-terminal" evidence="11">
    <location>
        <begin position="480"/>
        <end position="647"/>
    </location>
</feature>
<protein>
    <recommendedName>
        <fullName evidence="1">RNA helicase</fullName>
        <ecNumber evidence="1">3.6.4.13</ecNumber>
    </recommendedName>
</protein>
<evidence type="ECO:0000313" key="13">
    <source>
        <dbReference type="Proteomes" id="UP000301737"/>
    </source>
</evidence>
<evidence type="ECO:0000256" key="5">
    <source>
        <dbReference type="ARBA" id="ARBA00022840"/>
    </source>
</evidence>
<evidence type="ECO:0000256" key="1">
    <source>
        <dbReference type="ARBA" id="ARBA00012552"/>
    </source>
</evidence>
<feature type="compositionally biased region" description="Basic and acidic residues" evidence="9">
    <location>
        <begin position="10"/>
        <end position="23"/>
    </location>
</feature>
<dbReference type="PROSITE" id="PS00039">
    <property type="entry name" value="DEAD_ATP_HELICASE"/>
    <property type="match status" value="1"/>
</dbReference>
<feature type="domain" description="Helicase ATP-binding" evidence="10">
    <location>
        <begin position="272"/>
        <end position="452"/>
    </location>
</feature>
<evidence type="ECO:0000256" key="4">
    <source>
        <dbReference type="ARBA" id="ARBA00022806"/>
    </source>
</evidence>
<evidence type="ECO:0000256" key="3">
    <source>
        <dbReference type="ARBA" id="ARBA00022801"/>
    </source>
</evidence>
<dbReference type="InterPro" id="IPR011545">
    <property type="entry name" value="DEAD/DEAH_box_helicase_dom"/>
</dbReference>
<dbReference type="SUPFAM" id="SSF52540">
    <property type="entry name" value="P-loop containing nucleoside triphosphate hydrolases"/>
    <property type="match status" value="2"/>
</dbReference>
<dbReference type="PROSITE" id="PS51192">
    <property type="entry name" value="HELICASE_ATP_BIND_1"/>
    <property type="match status" value="1"/>
</dbReference>
<dbReference type="InterPro" id="IPR027417">
    <property type="entry name" value="P-loop_NTPase"/>
</dbReference>
<dbReference type="AlphaFoldDB" id="A0A4C2E7Z8"/>
<feature type="region of interest" description="Disordered" evidence="9">
    <location>
        <begin position="670"/>
        <end position="715"/>
    </location>
</feature>
<dbReference type="SMART" id="SM00487">
    <property type="entry name" value="DEXDc"/>
    <property type="match status" value="1"/>
</dbReference>
<gene>
    <name evidence="12" type="primary">PRP5</name>
    <name evidence="12" type="ORF">ZYGM_003434</name>
</gene>
<evidence type="ECO:0000256" key="7">
    <source>
        <dbReference type="ARBA" id="ARBA00038511"/>
    </source>
</evidence>
<dbReference type="CDD" id="cd18787">
    <property type="entry name" value="SF2_C_DEAD"/>
    <property type="match status" value="1"/>
</dbReference>
<dbReference type="InterPro" id="IPR056149">
    <property type="entry name" value="PRP5/DDX46/KHDC4_KH"/>
</dbReference>
<evidence type="ECO:0000259" key="11">
    <source>
        <dbReference type="PROSITE" id="PS51194"/>
    </source>
</evidence>
<sequence>MSSVSANDNNKAKLLQERQEKLAKWKRQKALRDEQKKKHTNTGNSLEFLSENQQKFQESRNHKRKNDQTDSASKKAVKSEKNKSTKKISFDESDEESSMQKIQLFKPINNDAVGVKKSETKDDIDPLEKYMQSLSSNDNRNSVLRSVNLMDVDDNDIPSDGKETSSDENEEEFKYARIAKMKSKKQVKEIHYKRNELESFRKDFYSQLQQPFLNKNEINELRLNLGNIRVKGDGCPLPITRWSQLGLTSNITNVLVHDLKFQNPTSIQSQAIPAIMCGRDVIGISKTGSGKTISYVLPLIRHIKAQRHLADDESGPLGLILAPTRELAIQINEEVTKFTAKDQSINSVCCTGGSELKEQIRKLKKGIEIVVATPGRFIDLLTLNTGKLLSTRRITFVIMDEADRLFDMGFEPQITQIMKTIRPDKQCVLFSATFPNKLRNFAMRVLHRPLNITINSKSLVNENVTQKFDIASSDEEKFNKLLKILEKHEKSSNGIPIERDWNDSDYRDEKTLIFVSSQQICDLLHIKLENEGYTIYSIHAGKQYQERLDNLENFKSTPNSILLCTEVLSRGLNVPEVSLVVIYNAVKTFAQYVHTTGRTARGTHTGVAVTLLLNDEIPSAFILSKAIRDKELETHDPKLVSRLLSMNEEFEQGMQNGKFKVSQGFGGKGLDNLASKREERQTQEKRYYENDENPQLDNGPNSKNIREPSPPIQSTQIQIPKLRYQVSNHISPEGDAIFIAKVNVNDLPQIVRWEVTKNTTLMFVKNETGCSITSKGKYYPEGQGPESDRDEPKLYLLIESNNEKDINLCIDLLEGKVKEGIRRVGIQSIKDTKY</sequence>
<dbReference type="GO" id="GO:0003676">
    <property type="term" value="F:nucleic acid binding"/>
    <property type="evidence" value="ECO:0007669"/>
    <property type="project" value="InterPro"/>
</dbReference>
<keyword evidence="13" id="KW-1185">Reference proteome</keyword>
<comment type="catalytic activity">
    <reaction evidence="8">
        <text>ATP + H2O = ADP + phosphate + H(+)</text>
        <dbReference type="Rhea" id="RHEA:13065"/>
        <dbReference type="ChEBI" id="CHEBI:15377"/>
        <dbReference type="ChEBI" id="CHEBI:15378"/>
        <dbReference type="ChEBI" id="CHEBI:30616"/>
        <dbReference type="ChEBI" id="CHEBI:43474"/>
        <dbReference type="ChEBI" id="CHEBI:456216"/>
        <dbReference type="EC" id="3.6.4.13"/>
    </reaction>
</comment>
<dbReference type="GO" id="GO:0003724">
    <property type="term" value="F:RNA helicase activity"/>
    <property type="evidence" value="ECO:0007669"/>
    <property type="project" value="UniProtKB-EC"/>
</dbReference>
<evidence type="ECO:0000256" key="6">
    <source>
        <dbReference type="ARBA" id="ARBA00023187"/>
    </source>
</evidence>
<evidence type="ECO:0000256" key="8">
    <source>
        <dbReference type="ARBA" id="ARBA00047984"/>
    </source>
</evidence>
<dbReference type="PROSITE" id="PS51194">
    <property type="entry name" value="HELICASE_CTER"/>
    <property type="match status" value="1"/>
</dbReference>